<gene>
    <name evidence="7" type="ORF">CK498_19880</name>
</gene>
<comment type="subcellular location">
    <subcellularLocation>
        <location evidence="6">Cell membrane</location>
        <topology evidence="6">Multi-pass membrane protein</topology>
    </subcellularLocation>
    <subcellularLocation>
        <location evidence="1">Membrane</location>
        <topology evidence="1">Multi-pass membrane protein</topology>
    </subcellularLocation>
</comment>
<dbReference type="RefSeq" id="WP_095622612.1">
    <property type="nucleotide sequence ID" value="NZ_NSKB01000008.1"/>
</dbReference>
<dbReference type="GO" id="GO:0005886">
    <property type="term" value="C:plasma membrane"/>
    <property type="evidence" value="ECO:0007669"/>
    <property type="project" value="UniProtKB-SubCell"/>
</dbReference>
<keyword evidence="3 6" id="KW-0812">Transmembrane</keyword>
<dbReference type="AlphaFoldDB" id="A0A2A2EQR7"/>
<dbReference type="OrthoDB" id="5189995at2"/>
<dbReference type="InterPro" id="IPR002781">
    <property type="entry name" value="TM_pro_TauE-like"/>
</dbReference>
<feature type="transmembrane region" description="Helical" evidence="6">
    <location>
        <begin position="172"/>
        <end position="195"/>
    </location>
</feature>
<feature type="transmembrane region" description="Helical" evidence="6">
    <location>
        <begin position="76"/>
        <end position="95"/>
    </location>
</feature>
<keyword evidence="6" id="KW-1003">Cell membrane</keyword>
<dbReference type="PANTHER" id="PTHR43701:SF2">
    <property type="entry name" value="MEMBRANE TRANSPORTER PROTEIN YJNA-RELATED"/>
    <property type="match status" value="1"/>
</dbReference>
<evidence type="ECO:0000256" key="1">
    <source>
        <dbReference type="ARBA" id="ARBA00004141"/>
    </source>
</evidence>
<feature type="transmembrane region" description="Helical" evidence="6">
    <location>
        <begin position="6"/>
        <end position="27"/>
    </location>
</feature>
<evidence type="ECO:0000256" key="6">
    <source>
        <dbReference type="RuleBase" id="RU363041"/>
    </source>
</evidence>
<keyword evidence="8" id="KW-1185">Reference proteome</keyword>
<sequence length="251" mass="25498">MFEVTALMFGILCGLLILLSGVGAGVIMVPGMMLLFGVAPATAVGSASLASVLIKVAAAYAHGRDSRVDWALFKRFSRWAVPSCLLLALAITLLLRTSWGAGVQHGLKVTVLAAAGFAVLVSFRPQVLQHVGQWLGGLMPLACGAMVGATGVGGGVLIVPALSAMSGADIKVVVGTSTVIGLLLSACTGLVFGGGGHLEPMLALLVTLGGGAGVMLGRPLVIRLSNRAISALVYTLIGVSLLHMTYDLILV</sequence>
<evidence type="ECO:0000313" key="7">
    <source>
        <dbReference type="EMBL" id="PAU74824.1"/>
    </source>
</evidence>
<feature type="transmembrane region" description="Helical" evidence="6">
    <location>
        <begin position="201"/>
        <end position="221"/>
    </location>
</feature>
<dbReference type="PANTHER" id="PTHR43701">
    <property type="entry name" value="MEMBRANE TRANSPORTER PROTEIN MJ0441-RELATED"/>
    <property type="match status" value="1"/>
</dbReference>
<proteinExistence type="inferred from homology"/>
<dbReference type="EMBL" id="NSKB01000008">
    <property type="protein sequence ID" value="PAU74824.1"/>
    <property type="molecule type" value="Genomic_DNA"/>
</dbReference>
<protein>
    <recommendedName>
        <fullName evidence="6">Probable membrane transporter protein</fullName>
    </recommendedName>
</protein>
<feature type="transmembrane region" description="Helical" evidence="6">
    <location>
        <begin position="34"/>
        <end position="56"/>
    </location>
</feature>
<evidence type="ECO:0000256" key="4">
    <source>
        <dbReference type="ARBA" id="ARBA00022989"/>
    </source>
</evidence>
<reference evidence="7 8" key="1">
    <citation type="submission" date="2017-08" db="EMBL/GenBank/DDBJ databases">
        <title>Halomonas alkalisoli sp. nov., isolated from saline alkaline soil.</title>
        <authorList>
            <person name="Wang D."/>
            <person name="Zhang G."/>
        </authorList>
    </citation>
    <scope>NUCLEOTIDE SEQUENCE [LARGE SCALE GENOMIC DNA]</scope>
    <source>
        <strain evidence="7 8">WRN001</strain>
    </source>
</reference>
<accession>A0A2A2EQR7</accession>
<comment type="caution">
    <text evidence="7">The sequence shown here is derived from an EMBL/GenBank/DDBJ whole genome shotgun (WGS) entry which is preliminary data.</text>
</comment>
<comment type="similarity">
    <text evidence="2 6">Belongs to the 4-toluene sulfonate uptake permease (TSUP) (TC 2.A.102) family.</text>
</comment>
<evidence type="ECO:0000256" key="5">
    <source>
        <dbReference type="ARBA" id="ARBA00023136"/>
    </source>
</evidence>
<keyword evidence="4 6" id="KW-1133">Transmembrane helix</keyword>
<evidence type="ECO:0000313" key="8">
    <source>
        <dbReference type="Proteomes" id="UP000217771"/>
    </source>
</evidence>
<evidence type="ECO:0000256" key="3">
    <source>
        <dbReference type="ARBA" id="ARBA00022692"/>
    </source>
</evidence>
<evidence type="ECO:0000256" key="2">
    <source>
        <dbReference type="ARBA" id="ARBA00009142"/>
    </source>
</evidence>
<feature type="transmembrane region" description="Helical" evidence="6">
    <location>
        <begin position="137"/>
        <end position="160"/>
    </location>
</feature>
<name>A0A2A2EQR7_9GAMM</name>
<dbReference type="Proteomes" id="UP000217771">
    <property type="component" value="Unassembled WGS sequence"/>
</dbReference>
<dbReference type="Pfam" id="PF01925">
    <property type="entry name" value="TauE"/>
    <property type="match status" value="1"/>
</dbReference>
<organism evidence="7 8">
    <name type="scientific">Halomonas salipaludis</name>
    <dbReference type="NCBI Taxonomy" id="2032625"/>
    <lineage>
        <taxon>Bacteria</taxon>
        <taxon>Pseudomonadati</taxon>
        <taxon>Pseudomonadota</taxon>
        <taxon>Gammaproteobacteria</taxon>
        <taxon>Oceanospirillales</taxon>
        <taxon>Halomonadaceae</taxon>
        <taxon>Halomonas</taxon>
    </lineage>
</organism>
<dbReference type="InterPro" id="IPR051598">
    <property type="entry name" value="TSUP/Inactive_protease-like"/>
</dbReference>
<feature type="transmembrane region" description="Helical" evidence="6">
    <location>
        <begin position="228"/>
        <end position="246"/>
    </location>
</feature>
<keyword evidence="5 6" id="KW-0472">Membrane</keyword>